<dbReference type="AlphaFoldDB" id="A0A256LCE0"/>
<protein>
    <submittedName>
        <fullName evidence="2">Uncharacterized protein</fullName>
    </submittedName>
</protein>
<dbReference type="EMBL" id="NGNX01000033">
    <property type="protein sequence ID" value="OYR91095.1"/>
    <property type="molecule type" value="Genomic_DNA"/>
</dbReference>
<gene>
    <name evidence="1" type="ORF">CBF53_08545</name>
    <name evidence="2" type="ORF">CBF70_07980</name>
</gene>
<evidence type="ECO:0000313" key="2">
    <source>
        <dbReference type="EMBL" id="OYR91095.1"/>
    </source>
</evidence>
<accession>A0A256LCE0</accession>
<dbReference type="RefSeq" id="WP_008471351.1">
    <property type="nucleotide sequence ID" value="NZ_NGNV01000044.1"/>
</dbReference>
<evidence type="ECO:0000313" key="3">
    <source>
        <dbReference type="Proteomes" id="UP000215828"/>
    </source>
</evidence>
<reference evidence="3 4" key="3">
    <citation type="submission" date="2017-09" db="EMBL/GenBank/DDBJ databases">
        <title>Tripartite evolution among Lactobacillus johnsonii, Lactobacillus taiwanensis, Lactobacillus reuteri and their rodent host.</title>
        <authorList>
            <person name="Wang T."/>
            <person name="Knowles S."/>
            <person name="Cheng C."/>
        </authorList>
    </citation>
    <scope>NUCLEOTIDE SEQUENCE [LARGE SCALE GENOMIC DNA]</scope>
    <source>
        <strain evidence="2 3">609q</strain>
        <strain evidence="1 4">609u</strain>
    </source>
</reference>
<comment type="caution">
    <text evidence="2">The sequence shown here is derived from an EMBL/GenBank/DDBJ whole genome shotgun (WGS) entry which is preliminary data.</text>
</comment>
<dbReference type="EMBL" id="NGNV01000044">
    <property type="protein sequence ID" value="OYR87477.1"/>
    <property type="molecule type" value="Genomic_DNA"/>
</dbReference>
<reference evidence="1 4" key="2">
    <citation type="submission" date="2017-05" db="EMBL/GenBank/DDBJ databases">
        <authorList>
            <person name="Lin X.B."/>
            <person name="Stothard P."/>
            <person name="Tasseva G."/>
            <person name="Walter J."/>
        </authorList>
    </citation>
    <scope>NUCLEOTIDE SEQUENCE [LARGE SCALE GENOMIC DNA]</scope>
    <source>
        <strain evidence="1 4">609u</strain>
    </source>
</reference>
<dbReference type="Proteomes" id="UP000216316">
    <property type="component" value="Unassembled WGS sequence"/>
</dbReference>
<proteinExistence type="predicted"/>
<name>A0A256LCE0_9LACO</name>
<evidence type="ECO:0000313" key="1">
    <source>
        <dbReference type="EMBL" id="OYR87477.1"/>
    </source>
</evidence>
<sequence>MKYQFKDEKLKHEIKNSLNKLSATDKVKDIESITYEGSNIITSDPTFFDISIRITGHWEEKDIVIRPKELRLNQSLLDKINQDKEKHGYKEIETMIVDALDNYYEGC</sequence>
<reference evidence="2 3" key="1">
    <citation type="submission" date="2017-04" db="EMBL/GenBank/DDBJ databases">
        <authorList>
            <person name="Afonso C.L."/>
            <person name="Miller P.J."/>
            <person name="Scott M.A."/>
            <person name="Spackman E."/>
            <person name="Goraichik I."/>
            <person name="Dimitrov K.M."/>
            <person name="Suarez D.L."/>
            <person name="Swayne D.E."/>
        </authorList>
    </citation>
    <scope>NUCLEOTIDE SEQUENCE [LARGE SCALE GENOMIC DNA]</scope>
    <source>
        <strain evidence="2 3">609q</strain>
    </source>
</reference>
<dbReference type="GeneID" id="82847523"/>
<keyword evidence="4" id="KW-1185">Reference proteome</keyword>
<dbReference type="Proteomes" id="UP000215828">
    <property type="component" value="Unassembled WGS sequence"/>
</dbReference>
<evidence type="ECO:0000313" key="4">
    <source>
        <dbReference type="Proteomes" id="UP000216316"/>
    </source>
</evidence>
<organism evidence="2 3">
    <name type="scientific">Lactobacillus taiwanensis</name>
    <dbReference type="NCBI Taxonomy" id="508451"/>
    <lineage>
        <taxon>Bacteria</taxon>
        <taxon>Bacillati</taxon>
        <taxon>Bacillota</taxon>
        <taxon>Bacilli</taxon>
        <taxon>Lactobacillales</taxon>
        <taxon>Lactobacillaceae</taxon>
        <taxon>Lactobacillus</taxon>
    </lineage>
</organism>